<reference evidence="1 2" key="1">
    <citation type="submission" date="2021-03" db="EMBL/GenBank/DDBJ databases">
        <title>Fibrella sp. HMF5405 genome sequencing and assembly.</title>
        <authorList>
            <person name="Kang H."/>
            <person name="Kim H."/>
            <person name="Bae S."/>
            <person name="Joh K."/>
        </authorList>
    </citation>
    <scope>NUCLEOTIDE SEQUENCE [LARGE SCALE GENOMIC DNA]</scope>
    <source>
        <strain evidence="1 2">HMF5405</strain>
    </source>
</reference>
<dbReference type="EMBL" id="JAFMYW010000010">
    <property type="protein sequence ID" value="MBO0952231.1"/>
    <property type="molecule type" value="Genomic_DNA"/>
</dbReference>
<organism evidence="1 2">
    <name type="scientific">Fibrella forsythiae</name>
    <dbReference type="NCBI Taxonomy" id="2817061"/>
    <lineage>
        <taxon>Bacteria</taxon>
        <taxon>Pseudomonadati</taxon>
        <taxon>Bacteroidota</taxon>
        <taxon>Cytophagia</taxon>
        <taxon>Cytophagales</taxon>
        <taxon>Spirosomataceae</taxon>
        <taxon>Fibrella</taxon>
    </lineage>
</organism>
<keyword evidence="2" id="KW-1185">Reference proteome</keyword>
<dbReference type="Proteomes" id="UP000664628">
    <property type="component" value="Unassembled WGS sequence"/>
</dbReference>
<gene>
    <name evidence="1" type="ORF">J2I46_26855</name>
</gene>
<sequence>MLFLSLAAYAQRDTSFYRQSAVPAHLRPIERAAGSSALGSVYFYGGKKLNSPFSLEVPFIELNDPQVNQHFRNFRTWTTISRLTGLVSLAYFITTGSRSNAGQYWTVYGSSLALSLGTIIVANSQVNKAVGRYNTMLRQVPPNAIRVGAVYTPTSLGTSVVGFGGALVIR</sequence>
<accession>A0ABS3JS71</accession>
<evidence type="ECO:0000313" key="1">
    <source>
        <dbReference type="EMBL" id="MBO0952231.1"/>
    </source>
</evidence>
<evidence type="ECO:0000313" key="2">
    <source>
        <dbReference type="Proteomes" id="UP000664628"/>
    </source>
</evidence>
<comment type="caution">
    <text evidence="1">The sequence shown here is derived from an EMBL/GenBank/DDBJ whole genome shotgun (WGS) entry which is preliminary data.</text>
</comment>
<name>A0ABS3JS71_9BACT</name>
<proteinExistence type="predicted"/>
<protein>
    <recommendedName>
        <fullName evidence="3">DUF202 domain-containing protein</fullName>
    </recommendedName>
</protein>
<evidence type="ECO:0008006" key="3">
    <source>
        <dbReference type="Google" id="ProtNLM"/>
    </source>
</evidence>